<dbReference type="GO" id="GO:0016301">
    <property type="term" value="F:kinase activity"/>
    <property type="evidence" value="ECO:0007669"/>
    <property type="project" value="UniProtKB-KW"/>
</dbReference>
<dbReference type="InterPro" id="IPR018209">
    <property type="entry name" value="Pyrv_Knase_AS"/>
</dbReference>
<name>B8FLV7_DESAL</name>
<dbReference type="PRINTS" id="PR01050">
    <property type="entry name" value="PYRUVTKNASE"/>
</dbReference>
<keyword evidence="14 19" id="KW-0670">Pyruvate</keyword>
<dbReference type="GO" id="GO:0030955">
    <property type="term" value="F:potassium ion binding"/>
    <property type="evidence" value="ECO:0007669"/>
    <property type="project" value="UniProtKB-UniRule"/>
</dbReference>
<keyword evidence="9" id="KW-0547">Nucleotide-binding</keyword>
<proteinExistence type="inferred from homology"/>
<keyword evidence="11" id="KW-0067">ATP-binding</keyword>
<evidence type="ECO:0000256" key="14">
    <source>
        <dbReference type="ARBA" id="ARBA00023317"/>
    </source>
</evidence>
<comment type="cofactor">
    <cofactor evidence="1">
        <name>Mg(2+)</name>
        <dbReference type="ChEBI" id="CHEBI:18420"/>
    </cofactor>
</comment>
<evidence type="ECO:0000256" key="8">
    <source>
        <dbReference type="ARBA" id="ARBA00022723"/>
    </source>
</evidence>
<comment type="pathway">
    <text evidence="3 16">Carbohydrate degradation; glycolysis; pyruvate from D-glyceraldehyde 3-phosphate: step 5/5.</text>
</comment>
<dbReference type="Pfam" id="PF00224">
    <property type="entry name" value="PK"/>
    <property type="match status" value="1"/>
</dbReference>
<feature type="domain" description="Pyruvate kinase C-terminal" evidence="18">
    <location>
        <begin position="350"/>
        <end position="463"/>
    </location>
</feature>
<dbReference type="SUPFAM" id="SSF52935">
    <property type="entry name" value="PK C-terminal domain-like"/>
    <property type="match status" value="1"/>
</dbReference>
<protein>
    <recommendedName>
        <fullName evidence="6 15">Pyruvate kinase</fullName>
        <ecNumber evidence="5 15">2.7.1.40</ecNumber>
    </recommendedName>
</protein>
<dbReference type="EMBL" id="CP001322">
    <property type="protein sequence ID" value="ACL05461.1"/>
    <property type="molecule type" value="Genomic_DNA"/>
</dbReference>
<reference evidence="19 20" key="1">
    <citation type="journal article" date="2012" name="Environ. Microbiol.">
        <title>The genome sequence of Desulfatibacillum alkenivorans AK-01: a blueprint for anaerobic alkane oxidation.</title>
        <authorList>
            <person name="Callaghan A.V."/>
            <person name="Morris B.E."/>
            <person name="Pereira I.A."/>
            <person name="McInerney M.J."/>
            <person name="Austin R.N."/>
            <person name="Groves J.T."/>
            <person name="Kukor J.J."/>
            <person name="Suflita J.M."/>
            <person name="Young L.Y."/>
            <person name="Zylstra G.J."/>
            <person name="Wawrik B."/>
        </authorList>
    </citation>
    <scope>NUCLEOTIDE SEQUENCE [LARGE SCALE GENOMIC DNA]</scope>
    <source>
        <strain evidence="19 20">AK-01</strain>
    </source>
</reference>
<comment type="cofactor">
    <cofactor evidence="2">
        <name>K(+)</name>
        <dbReference type="ChEBI" id="CHEBI:29103"/>
    </cofactor>
</comment>
<dbReference type="InterPro" id="IPR015806">
    <property type="entry name" value="Pyrv_Knase_insert_dom_sf"/>
</dbReference>
<dbReference type="InterPro" id="IPR015795">
    <property type="entry name" value="Pyrv_Knase_C"/>
</dbReference>
<keyword evidence="7 16" id="KW-0808">Transferase</keyword>
<dbReference type="Proteomes" id="UP000000739">
    <property type="component" value="Chromosome"/>
</dbReference>
<evidence type="ECO:0000256" key="16">
    <source>
        <dbReference type="RuleBase" id="RU000504"/>
    </source>
</evidence>
<dbReference type="SUPFAM" id="SSF51621">
    <property type="entry name" value="Phosphoenolpyruvate/pyruvate domain"/>
    <property type="match status" value="1"/>
</dbReference>
<evidence type="ECO:0000256" key="6">
    <source>
        <dbReference type="ARBA" id="ARBA00018587"/>
    </source>
</evidence>
<evidence type="ECO:0000256" key="1">
    <source>
        <dbReference type="ARBA" id="ARBA00001946"/>
    </source>
</evidence>
<keyword evidence="13 16" id="KW-0324">Glycolysis</keyword>
<evidence type="ECO:0000256" key="13">
    <source>
        <dbReference type="ARBA" id="ARBA00023152"/>
    </source>
</evidence>
<gene>
    <name evidence="19" type="ordered locus">Dalk_3774</name>
</gene>
<dbReference type="NCBIfam" id="NF004978">
    <property type="entry name" value="PRK06354.1"/>
    <property type="match status" value="1"/>
</dbReference>
<dbReference type="KEGG" id="dal:Dalk_3774"/>
<sequence length="465" mass="49774">MPYTKIVATLGPASDSPEVMRALIKNGMNVARINFAHGTHEEHAKKIADLRAISSELGIPVAILQDLGGPKIRVGDLPSEGVSLKVGDLFCLYSEEGKGDKRGVSVTYPELPDEVETGDPILLADGLLELEVVDARPTCVECRVVTGGVLTSHKGINLPTRTLKTSALTEKDIKDLDFGMDEGVDYVGVSFVRSAADIRMVKDRMIGRQAPVIAKIEKHEAIANIDEILEVADGIMVARGDLGVEVPLEEVPTYQKILIRKANALGKPVITATQMLRSMVDSPRPTRAEATDVANAVLDGTDAVMLSEETAMGAYPIEAVQYMARIAKKAEETFSYEHRLKQHPEKDMADSVAHASCVLAEHLGASAILAATASGLTAKKISHFRPQRKIVALSPNESTVRELSLYWGCTPVLVSSPKDTDALINSSARAALDHGLIAKGDLVVITAGHPIGGAGTTNMLRVMQL</sequence>
<dbReference type="Pfam" id="PF02887">
    <property type="entry name" value="PK_C"/>
    <property type="match status" value="1"/>
</dbReference>
<comment type="catalytic activity">
    <reaction evidence="16">
        <text>pyruvate + ATP = phosphoenolpyruvate + ADP + H(+)</text>
        <dbReference type="Rhea" id="RHEA:18157"/>
        <dbReference type="ChEBI" id="CHEBI:15361"/>
        <dbReference type="ChEBI" id="CHEBI:15378"/>
        <dbReference type="ChEBI" id="CHEBI:30616"/>
        <dbReference type="ChEBI" id="CHEBI:58702"/>
        <dbReference type="ChEBI" id="CHEBI:456216"/>
        <dbReference type="EC" id="2.7.1.40"/>
    </reaction>
</comment>
<dbReference type="FunFam" id="2.40.33.10:FF:000001">
    <property type="entry name" value="Pyruvate kinase"/>
    <property type="match status" value="1"/>
</dbReference>
<dbReference type="RefSeq" id="WP_015948512.1">
    <property type="nucleotide sequence ID" value="NC_011768.1"/>
</dbReference>
<keyword evidence="10 16" id="KW-0418">Kinase</keyword>
<feature type="domain" description="Pyruvate kinase barrel" evidence="17">
    <location>
        <begin position="3"/>
        <end position="320"/>
    </location>
</feature>
<evidence type="ECO:0000256" key="2">
    <source>
        <dbReference type="ARBA" id="ARBA00001958"/>
    </source>
</evidence>
<evidence type="ECO:0000259" key="18">
    <source>
        <dbReference type="Pfam" id="PF02887"/>
    </source>
</evidence>
<dbReference type="GO" id="GO:0004743">
    <property type="term" value="F:pyruvate kinase activity"/>
    <property type="evidence" value="ECO:0007669"/>
    <property type="project" value="UniProtKB-UniRule"/>
</dbReference>
<evidence type="ECO:0000256" key="11">
    <source>
        <dbReference type="ARBA" id="ARBA00022840"/>
    </source>
</evidence>
<dbReference type="EC" id="2.7.1.40" evidence="5 15"/>
<keyword evidence="12 16" id="KW-0460">Magnesium</keyword>
<comment type="similarity">
    <text evidence="4 16">Belongs to the pyruvate kinase family.</text>
</comment>
<dbReference type="Gene3D" id="2.40.33.10">
    <property type="entry name" value="PK beta-barrel domain-like"/>
    <property type="match status" value="1"/>
</dbReference>
<evidence type="ECO:0000256" key="7">
    <source>
        <dbReference type="ARBA" id="ARBA00022679"/>
    </source>
</evidence>
<dbReference type="InterPro" id="IPR015793">
    <property type="entry name" value="Pyrv_Knase_brl"/>
</dbReference>
<dbReference type="InterPro" id="IPR036918">
    <property type="entry name" value="Pyrv_Knase_C_sf"/>
</dbReference>
<dbReference type="eggNOG" id="COG0469">
    <property type="taxonomic scope" value="Bacteria"/>
</dbReference>
<dbReference type="NCBIfam" id="TIGR01064">
    <property type="entry name" value="pyruv_kin"/>
    <property type="match status" value="1"/>
</dbReference>
<keyword evidence="8" id="KW-0479">Metal-binding</keyword>
<evidence type="ECO:0000313" key="20">
    <source>
        <dbReference type="Proteomes" id="UP000000739"/>
    </source>
</evidence>
<dbReference type="Gene3D" id="3.40.1380.20">
    <property type="entry name" value="Pyruvate kinase, C-terminal domain"/>
    <property type="match status" value="1"/>
</dbReference>
<dbReference type="GO" id="GO:0005524">
    <property type="term" value="F:ATP binding"/>
    <property type="evidence" value="ECO:0007669"/>
    <property type="project" value="UniProtKB-KW"/>
</dbReference>
<accession>B8FLV7</accession>
<dbReference type="PROSITE" id="PS00110">
    <property type="entry name" value="PYRUVATE_KINASE"/>
    <property type="match status" value="1"/>
</dbReference>
<dbReference type="PANTHER" id="PTHR11817">
    <property type="entry name" value="PYRUVATE KINASE"/>
    <property type="match status" value="1"/>
</dbReference>
<dbReference type="Gene3D" id="3.20.20.60">
    <property type="entry name" value="Phosphoenolpyruvate-binding domains"/>
    <property type="match status" value="1"/>
</dbReference>
<dbReference type="FunFam" id="3.20.20.60:FF:000025">
    <property type="entry name" value="Pyruvate kinase"/>
    <property type="match status" value="1"/>
</dbReference>
<evidence type="ECO:0000256" key="12">
    <source>
        <dbReference type="ARBA" id="ARBA00022842"/>
    </source>
</evidence>
<dbReference type="GO" id="GO:0000287">
    <property type="term" value="F:magnesium ion binding"/>
    <property type="evidence" value="ECO:0007669"/>
    <property type="project" value="UniProtKB-UniRule"/>
</dbReference>
<dbReference type="UniPathway" id="UPA00109">
    <property type="reaction ID" value="UER00188"/>
</dbReference>
<dbReference type="InterPro" id="IPR040442">
    <property type="entry name" value="Pyrv_kinase-like_dom_sf"/>
</dbReference>
<dbReference type="HOGENOM" id="CLU_015439_0_2_7"/>
<organism evidence="19 20">
    <name type="scientific">Desulfatibacillum aliphaticivorans</name>
    <dbReference type="NCBI Taxonomy" id="218208"/>
    <lineage>
        <taxon>Bacteria</taxon>
        <taxon>Pseudomonadati</taxon>
        <taxon>Thermodesulfobacteriota</taxon>
        <taxon>Desulfobacteria</taxon>
        <taxon>Desulfobacterales</taxon>
        <taxon>Desulfatibacillaceae</taxon>
        <taxon>Desulfatibacillum</taxon>
    </lineage>
</organism>
<evidence type="ECO:0000256" key="10">
    <source>
        <dbReference type="ARBA" id="ARBA00022777"/>
    </source>
</evidence>
<evidence type="ECO:0000256" key="15">
    <source>
        <dbReference type="NCBIfam" id="TIGR01064"/>
    </source>
</evidence>
<evidence type="ECO:0000256" key="4">
    <source>
        <dbReference type="ARBA" id="ARBA00008663"/>
    </source>
</evidence>
<evidence type="ECO:0000313" key="19">
    <source>
        <dbReference type="EMBL" id="ACL05461.1"/>
    </source>
</evidence>
<dbReference type="AlphaFoldDB" id="B8FLV7"/>
<keyword evidence="20" id="KW-1185">Reference proteome</keyword>
<dbReference type="InterPro" id="IPR015813">
    <property type="entry name" value="Pyrv/PenolPyrv_kinase-like_dom"/>
</dbReference>
<evidence type="ECO:0000259" key="17">
    <source>
        <dbReference type="Pfam" id="PF00224"/>
    </source>
</evidence>
<evidence type="ECO:0000256" key="3">
    <source>
        <dbReference type="ARBA" id="ARBA00004997"/>
    </source>
</evidence>
<dbReference type="InterPro" id="IPR011037">
    <property type="entry name" value="Pyrv_Knase-like_insert_dom_sf"/>
</dbReference>
<evidence type="ECO:0000256" key="5">
    <source>
        <dbReference type="ARBA" id="ARBA00012142"/>
    </source>
</evidence>
<evidence type="ECO:0000256" key="9">
    <source>
        <dbReference type="ARBA" id="ARBA00022741"/>
    </source>
</evidence>
<dbReference type="InterPro" id="IPR001697">
    <property type="entry name" value="Pyr_Knase"/>
</dbReference>
<dbReference type="NCBIfam" id="NF004491">
    <property type="entry name" value="PRK05826.1"/>
    <property type="match status" value="1"/>
</dbReference>
<dbReference type="SUPFAM" id="SSF50800">
    <property type="entry name" value="PK beta-barrel domain-like"/>
    <property type="match status" value="1"/>
</dbReference>